<comment type="similarity">
    <text evidence="2">Belongs to the sorting nexin family.</text>
</comment>
<evidence type="ECO:0000256" key="5">
    <source>
        <dbReference type="ARBA" id="ARBA00023121"/>
    </source>
</evidence>
<evidence type="ECO:0000256" key="3">
    <source>
        <dbReference type="ARBA" id="ARBA00022448"/>
    </source>
</evidence>
<dbReference type="Pfam" id="PF00787">
    <property type="entry name" value="PX"/>
    <property type="match status" value="1"/>
</dbReference>
<dbReference type="PANTHER" id="PTHR15813">
    <property type="entry name" value="SORTING NEXIN-22 AND 24"/>
    <property type="match status" value="1"/>
</dbReference>
<dbReference type="Gene3D" id="3.30.1520.10">
    <property type="entry name" value="Phox-like domain"/>
    <property type="match status" value="1"/>
</dbReference>
<feature type="domain" description="PX" evidence="8">
    <location>
        <begin position="1"/>
        <end position="112"/>
    </location>
</feature>
<dbReference type="PANTHER" id="PTHR15813:SF9">
    <property type="entry name" value="PX DOMAIN-CONTAINING PROTEIN"/>
    <property type="match status" value="1"/>
</dbReference>
<keyword evidence="3" id="KW-0813">Transport</keyword>
<comment type="subcellular location">
    <subcellularLocation>
        <location evidence="1">Cytoplasmic vesicle membrane</location>
        <topology evidence="1">Peripheral membrane protein</topology>
        <orientation evidence="1">Cytoplasmic side</orientation>
    </subcellularLocation>
</comment>
<proteinExistence type="inferred from homology"/>
<dbReference type="GO" id="GO:0015031">
    <property type="term" value="P:protein transport"/>
    <property type="evidence" value="ECO:0007669"/>
    <property type="project" value="UniProtKB-KW"/>
</dbReference>
<name>A0A2R5LGM4_9ACAR</name>
<sequence length="169" mass="19295">MIRVFVPSFREMDEPNGRSYVVYSVEVNVSGVCHKLERRYRTFHTLHKNVRRLLGNRAPSGFPPKRIRNLSPKLLEQRRAGLERYLQGLLRIPSLSNQVLSFLELPAAQMSPIGSNASIDSDEQEFRPVHQPLLSFLPDPYPDTWSTDTLPDIVTKGVLKGLFGSDYED</sequence>
<dbReference type="AlphaFoldDB" id="A0A2R5LGM4"/>
<accession>A0A2R5LGM4</accession>
<evidence type="ECO:0000256" key="4">
    <source>
        <dbReference type="ARBA" id="ARBA00022927"/>
    </source>
</evidence>
<dbReference type="GO" id="GO:0030659">
    <property type="term" value="C:cytoplasmic vesicle membrane"/>
    <property type="evidence" value="ECO:0007669"/>
    <property type="project" value="UniProtKB-SubCell"/>
</dbReference>
<evidence type="ECO:0000256" key="7">
    <source>
        <dbReference type="ARBA" id="ARBA00023329"/>
    </source>
</evidence>
<protein>
    <submittedName>
        <fullName evidence="9">Putative sorting nexin-24</fullName>
    </submittedName>
</protein>
<keyword evidence="6" id="KW-0472">Membrane</keyword>
<evidence type="ECO:0000256" key="6">
    <source>
        <dbReference type="ARBA" id="ARBA00023136"/>
    </source>
</evidence>
<dbReference type="EMBL" id="GGLE01004550">
    <property type="protein sequence ID" value="MBY08676.1"/>
    <property type="molecule type" value="Transcribed_RNA"/>
</dbReference>
<dbReference type="SMART" id="SM00312">
    <property type="entry name" value="PX"/>
    <property type="match status" value="1"/>
</dbReference>
<evidence type="ECO:0000313" key="9">
    <source>
        <dbReference type="EMBL" id="MBY08676.1"/>
    </source>
</evidence>
<dbReference type="GO" id="GO:1901981">
    <property type="term" value="F:phosphatidylinositol phosphate binding"/>
    <property type="evidence" value="ECO:0007669"/>
    <property type="project" value="TreeGrafter"/>
</dbReference>
<dbReference type="InterPro" id="IPR036871">
    <property type="entry name" value="PX_dom_sf"/>
</dbReference>
<keyword evidence="4" id="KW-0653">Protein transport</keyword>
<evidence type="ECO:0000256" key="2">
    <source>
        <dbReference type="ARBA" id="ARBA00010883"/>
    </source>
</evidence>
<reference evidence="9" key="1">
    <citation type="submission" date="2018-03" db="EMBL/GenBank/DDBJ databases">
        <title>The relapsing fever spirochete Borrelia turicatae persists in the highly oxidative environment of its soft-bodied tick vector.</title>
        <authorList>
            <person name="Bourret T.J."/>
            <person name="Boyle W.K."/>
            <person name="Valenzuela J.G."/>
            <person name="Oliveira F."/>
            <person name="Lopez J.E."/>
        </authorList>
    </citation>
    <scope>NUCLEOTIDE SEQUENCE</scope>
    <source>
        <strain evidence="9">Kansas strain/isolate</strain>
        <tissue evidence="9">Salivary glands</tissue>
    </source>
</reference>
<evidence type="ECO:0000256" key="1">
    <source>
        <dbReference type="ARBA" id="ARBA00004180"/>
    </source>
</evidence>
<organism evidence="9">
    <name type="scientific">Ornithodoros turicata</name>
    <dbReference type="NCBI Taxonomy" id="34597"/>
    <lineage>
        <taxon>Eukaryota</taxon>
        <taxon>Metazoa</taxon>
        <taxon>Ecdysozoa</taxon>
        <taxon>Arthropoda</taxon>
        <taxon>Chelicerata</taxon>
        <taxon>Arachnida</taxon>
        <taxon>Acari</taxon>
        <taxon>Parasitiformes</taxon>
        <taxon>Ixodida</taxon>
        <taxon>Ixodoidea</taxon>
        <taxon>Argasidae</taxon>
        <taxon>Ornithodorinae</taxon>
        <taxon>Ornithodoros</taxon>
    </lineage>
</organism>
<keyword evidence="5" id="KW-0446">Lipid-binding</keyword>
<dbReference type="InterPro" id="IPR001683">
    <property type="entry name" value="PX_dom"/>
</dbReference>
<dbReference type="InterPro" id="IPR052467">
    <property type="entry name" value="Sorting_nexin_PX-domain"/>
</dbReference>
<evidence type="ECO:0000259" key="8">
    <source>
        <dbReference type="PROSITE" id="PS50195"/>
    </source>
</evidence>
<dbReference type="SUPFAM" id="SSF64268">
    <property type="entry name" value="PX domain"/>
    <property type="match status" value="1"/>
</dbReference>
<dbReference type="PROSITE" id="PS50195">
    <property type="entry name" value="PX"/>
    <property type="match status" value="1"/>
</dbReference>
<keyword evidence="7" id="KW-0968">Cytoplasmic vesicle</keyword>